<dbReference type="AlphaFoldDB" id="A0A1G6JZJ0"/>
<protein>
    <recommendedName>
        <fullName evidence="3">LicD family protein</fullName>
    </recommendedName>
</protein>
<dbReference type="InterPro" id="IPR029063">
    <property type="entry name" value="SAM-dependent_MTases_sf"/>
</dbReference>
<dbReference type="SUPFAM" id="SSF53335">
    <property type="entry name" value="S-adenosyl-L-methionine-dependent methyltransferases"/>
    <property type="match status" value="1"/>
</dbReference>
<dbReference type="PANTHER" id="PTHR13627">
    <property type="entry name" value="FUKUTIN RELATED PROTEIN"/>
    <property type="match status" value="1"/>
</dbReference>
<evidence type="ECO:0008006" key="3">
    <source>
        <dbReference type="Google" id="ProtNLM"/>
    </source>
</evidence>
<proteinExistence type="predicted"/>
<dbReference type="Proteomes" id="UP000199034">
    <property type="component" value="Unassembled WGS sequence"/>
</dbReference>
<organism evidence="1 2">
    <name type="scientific">Nocardioides lianchengensis</name>
    <dbReference type="NCBI Taxonomy" id="1045774"/>
    <lineage>
        <taxon>Bacteria</taxon>
        <taxon>Bacillati</taxon>
        <taxon>Actinomycetota</taxon>
        <taxon>Actinomycetes</taxon>
        <taxon>Propionibacteriales</taxon>
        <taxon>Nocardioidaceae</taxon>
        <taxon>Nocardioides</taxon>
    </lineage>
</organism>
<dbReference type="Gene3D" id="3.40.50.150">
    <property type="entry name" value="Vaccinia Virus protein VP39"/>
    <property type="match status" value="1"/>
</dbReference>
<evidence type="ECO:0000313" key="2">
    <source>
        <dbReference type="Proteomes" id="UP000199034"/>
    </source>
</evidence>
<evidence type="ECO:0000313" key="1">
    <source>
        <dbReference type="EMBL" id="SDC24219.1"/>
    </source>
</evidence>
<sequence length="515" mass="56639">MTDLAVDDRGLLLTVGADVPVNVLFDDQRVFSFWLERDTQPEGERRRYPWPPALHSFLDGAVDVALADPVDGAVWLSTAARLGSGVGPVRVQDGHGNPLALDKSLRLTRLFGDRDPEQMVPLLDTIEVVLSALEAAGVEPFVAYGTLLGAVRDQDFIGHDSDADLGYVSRFEHPADVVRESFALQRRLREMGFPVHRYSGLGLKVVAREADGSPRGLDVFGGFVHDDVLYLMGEVGHPFRREWLYPRSTVVLAGRELPAPAEPDHLLEAMYGPTWRTPDPAYKFTTPRSTQRRLSGWFRGMRVGIDERWARRRAGLDSAGRITPSGFVRWVREQEPEAATFVDVGCGEGTDTNWLSRGGGRVVGLDFFGPDLRKGGGRAERKGLSTEFAWANLNELRSVLAVGAWLAREPGPRSVLAHHVVDAVDRTGLTNLLRLARTVTRDSGRCYLQFQTVATPYSRDAGLDPVPAERVAEAVRARGGRVEQCLDLTEEQAGVPGAVAGTDPTLCRMVVSWSR</sequence>
<dbReference type="InterPro" id="IPR052613">
    <property type="entry name" value="LicD_transferase"/>
</dbReference>
<gene>
    <name evidence="1" type="ORF">SAMN05421872_101637</name>
</gene>
<dbReference type="STRING" id="1045774.SAMN05421872_101637"/>
<dbReference type="PANTHER" id="PTHR13627:SF31">
    <property type="entry name" value="RIBITOL 5-PHOSPHATE TRANSFERASE FKRP"/>
    <property type="match status" value="1"/>
</dbReference>
<keyword evidence="2" id="KW-1185">Reference proteome</keyword>
<accession>A0A1G6JZJ0</accession>
<reference evidence="1 2" key="1">
    <citation type="submission" date="2016-10" db="EMBL/GenBank/DDBJ databases">
        <authorList>
            <person name="de Groot N.N."/>
        </authorList>
    </citation>
    <scope>NUCLEOTIDE SEQUENCE [LARGE SCALE GENOMIC DNA]</scope>
    <source>
        <strain evidence="1 2">CGMCC 4.6858</strain>
    </source>
</reference>
<name>A0A1G6JZJ0_9ACTN</name>
<dbReference type="EMBL" id="FMZM01000001">
    <property type="protein sequence ID" value="SDC24219.1"/>
    <property type="molecule type" value="Genomic_DNA"/>
</dbReference>